<evidence type="ECO:0000256" key="4">
    <source>
        <dbReference type="SAM" id="Coils"/>
    </source>
</evidence>
<dbReference type="InterPro" id="IPR057326">
    <property type="entry name" value="KR_dom"/>
</dbReference>
<evidence type="ECO:0000256" key="1">
    <source>
        <dbReference type="ARBA" id="ARBA00006484"/>
    </source>
</evidence>
<organism evidence="6 7">
    <name type="scientific">Orrella daihaiensis</name>
    <dbReference type="NCBI Taxonomy" id="2782176"/>
    <lineage>
        <taxon>Bacteria</taxon>
        <taxon>Pseudomonadati</taxon>
        <taxon>Pseudomonadota</taxon>
        <taxon>Betaproteobacteria</taxon>
        <taxon>Burkholderiales</taxon>
        <taxon>Alcaligenaceae</taxon>
        <taxon>Orrella</taxon>
    </lineage>
</organism>
<evidence type="ECO:0000256" key="3">
    <source>
        <dbReference type="ARBA" id="ARBA00023027"/>
    </source>
</evidence>
<dbReference type="Pfam" id="PF13561">
    <property type="entry name" value="adh_short_C2"/>
    <property type="match status" value="1"/>
</dbReference>
<dbReference type="Proteomes" id="UP000831607">
    <property type="component" value="Chromosome"/>
</dbReference>
<dbReference type="Gene3D" id="3.40.50.720">
    <property type="entry name" value="NAD(P)-binding Rossmann-like Domain"/>
    <property type="match status" value="1"/>
</dbReference>
<protein>
    <submittedName>
        <fullName evidence="6">SDR family oxidoreductase</fullName>
    </submittedName>
</protein>
<name>A0ABY4AIZ9_9BURK</name>
<keyword evidence="7" id="KW-1185">Reference proteome</keyword>
<evidence type="ECO:0000313" key="6">
    <source>
        <dbReference type="EMBL" id="UOD49631.1"/>
    </source>
</evidence>
<accession>A0ABY4AIZ9</accession>
<evidence type="ECO:0000313" key="7">
    <source>
        <dbReference type="Proteomes" id="UP000831607"/>
    </source>
</evidence>
<sequence>MDLKLKGKHVLITGGSKGIGFACAQLFAEEGARISLVSRNMDNLNAAQAKLKEQFPHIELAIYSADLIDHQAAQNTLDKAQAQLGNLDILVNSAGAAKRTPAAELTPEDWRAALDAKFFSYINMMSPVAQQMAKRGKGVIINVIGAGGKTAAPVHLPGGSANAALMLATAGMAAAFGRQGVRINGVNPGQTLTERLQEGLKAICKQEGIEMEEALKRSTAKVPLGRLASAEEIAQAVVFLASDQASYITGVNISMDGGTASCVV</sequence>
<dbReference type="PRINTS" id="PR00081">
    <property type="entry name" value="GDHRDH"/>
</dbReference>
<dbReference type="EMBL" id="CP063982">
    <property type="protein sequence ID" value="UOD49631.1"/>
    <property type="molecule type" value="Genomic_DNA"/>
</dbReference>
<dbReference type="InterPro" id="IPR036291">
    <property type="entry name" value="NAD(P)-bd_dom_sf"/>
</dbReference>
<gene>
    <name evidence="6" type="ORF">DHf2319_09130</name>
</gene>
<dbReference type="SUPFAM" id="SSF51735">
    <property type="entry name" value="NAD(P)-binding Rossmann-fold domains"/>
    <property type="match status" value="1"/>
</dbReference>
<proteinExistence type="inferred from homology"/>
<dbReference type="InterPro" id="IPR051122">
    <property type="entry name" value="SDR_DHRS6-like"/>
</dbReference>
<evidence type="ECO:0000256" key="2">
    <source>
        <dbReference type="ARBA" id="ARBA00023002"/>
    </source>
</evidence>
<evidence type="ECO:0000259" key="5">
    <source>
        <dbReference type="SMART" id="SM00822"/>
    </source>
</evidence>
<keyword evidence="2" id="KW-0560">Oxidoreductase</keyword>
<dbReference type="SMART" id="SM00822">
    <property type="entry name" value="PKS_KR"/>
    <property type="match status" value="1"/>
</dbReference>
<keyword evidence="4" id="KW-0175">Coiled coil</keyword>
<feature type="domain" description="Ketoreductase" evidence="5">
    <location>
        <begin position="8"/>
        <end position="147"/>
    </location>
</feature>
<dbReference type="PANTHER" id="PTHR43477:SF4">
    <property type="entry name" value="DEHYDROGENASE_REDUCTASE SDR FAMILY MEMBER 6"/>
    <property type="match status" value="1"/>
</dbReference>
<dbReference type="InterPro" id="IPR002347">
    <property type="entry name" value="SDR_fam"/>
</dbReference>
<dbReference type="RefSeq" id="WP_243477860.1">
    <property type="nucleotide sequence ID" value="NZ_CP063982.1"/>
</dbReference>
<reference evidence="6 7" key="1">
    <citation type="submission" date="2020-11" db="EMBL/GenBank/DDBJ databases">
        <title>Algicoccus daihaiensis sp.nov., isolated from Daihai Lake in Inner Mongolia.</title>
        <authorList>
            <person name="Kai J."/>
        </authorList>
    </citation>
    <scope>NUCLEOTIDE SEQUENCE [LARGE SCALE GENOMIC DNA]</scope>
    <source>
        <strain evidence="7">f23</strain>
    </source>
</reference>
<dbReference type="PANTHER" id="PTHR43477">
    <property type="entry name" value="DIHYDROANTICAPSIN 7-DEHYDROGENASE"/>
    <property type="match status" value="1"/>
</dbReference>
<comment type="similarity">
    <text evidence="1">Belongs to the short-chain dehydrogenases/reductases (SDR) family.</text>
</comment>
<feature type="coiled-coil region" evidence="4">
    <location>
        <begin position="34"/>
        <end position="90"/>
    </location>
</feature>
<keyword evidence="3" id="KW-0520">NAD</keyword>